<evidence type="ECO:0000259" key="2">
    <source>
        <dbReference type="Pfam" id="PF00646"/>
    </source>
</evidence>
<reference evidence="3" key="1">
    <citation type="submission" date="2021-12" db="EMBL/GenBank/DDBJ databases">
        <authorList>
            <person name="Zaccaron A."/>
            <person name="Stergiopoulos I."/>
        </authorList>
    </citation>
    <scope>NUCLEOTIDE SEQUENCE</scope>
    <source>
        <strain evidence="3">Race5_Kim</strain>
    </source>
</reference>
<evidence type="ECO:0000313" key="3">
    <source>
        <dbReference type="EMBL" id="UJO17512.1"/>
    </source>
</evidence>
<accession>A0A9Q8LHG5</accession>
<dbReference type="Pfam" id="PF00646">
    <property type="entry name" value="F-box"/>
    <property type="match status" value="1"/>
</dbReference>
<dbReference type="EMBL" id="CP090167">
    <property type="protein sequence ID" value="UJO17512.1"/>
    <property type="molecule type" value="Genomic_DNA"/>
</dbReference>
<dbReference type="KEGG" id="ffu:CLAFUR5_05605"/>
<name>A0A9Q8LHG5_PASFU</name>
<dbReference type="CDD" id="cd09917">
    <property type="entry name" value="F-box_SF"/>
    <property type="match status" value="1"/>
</dbReference>
<feature type="compositionally biased region" description="Basic and acidic residues" evidence="1">
    <location>
        <begin position="345"/>
        <end position="356"/>
    </location>
</feature>
<dbReference type="GeneID" id="71985483"/>
<feature type="region of interest" description="Disordered" evidence="1">
    <location>
        <begin position="326"/>
        <end position="362"/>
    </location>
</feature>
<feature type="compositionally biased region" description="Basic and acidic residues" evidence="1">
    <location>
        <begin position="326"/>
        <end position="338"/>
    </location>
</feature>
<dbReference type="InterPro" id="IPR001810">
    <property type="entry name" value="F-box_dom"/>
</dbReference>
<protein>
    <recommendedName>
        <fullName evidence="2">F-box domain-containing protein</fullName>
    </recommendedName>
</protein>
<proteinExistence type="predicted"/>
<reference evidence="3" key="2">
    <citation type="journal article" date="2022" name="Microb. Genom.">
        <title>A chromosome-scale genome assembly of the tomato pathogen Cladosporium fulvum reveals a compartmentalized genome architecture and the presence of a dispensable chromosome.</title>
        <authorList>
            <person name="Zaccaron A.Z."/>
            <person name="Chen L.H."/>
            <person name="Samaras A."/>
            <person name="Stergiopoulos I."/>
        </authorList>
    </citation>
    <scope>NUCLEOTIDE SEQUENCE</scope>
    <source>
        <strain evidence="3">Race5_Kim</strain>
    </source>
</reference>
<dbReference type="Proteomes" id="UP000756132">
    <property type="component" value="Chromosome 5"/>
</dbReference>
<evidence type="ECO:0000313" key="4">
    <source>
        <dbReference type="Proteomes" id="UP000756132"/>
    </source>
</evidence>
<dbReference type="SUPFAM" id="SSF81383">
    <property type="entry name" value="F-box domain"/>
    <property type="match status" value="1"/>
</dbReference>
<keyword evidence="4" id="KW-1185">Reference proteome</keyword>
<gene>
    <name evidence="3" type="ORF">CLAFUR5_05605</name>
</gene>
<evidence type="ECO:0000256" key="1">
    <source>
        <dbReference type="SAM" id="MobiDB-lite"/>
    </source>
</evidence>
<organism evidence="3 4">
    <name type="scientific">Passalora fulva</name>
    <name type="common">Tomato leaf mold</name>
    <name type="synonym">Cladosporium fulvum</name>
    <dbReference type="NCBI Taxonomy" id="5499"/>
    <lineage>
        <taxon>Eukaryota</taxon>
        <taxon>Fungi</taxon>
        <taxon>Dikarya</taxon>
        <taxon>Ascomycota</taxon>
        <taxon>Pezizomycotina</taxon>
        <taxon>Dothideomycetes</taxon>
        <taxon>Dothideomycetidae</taxon>
        <taxon>Mycosphaerellales</taxon>
        <taxon>Mycosphaerellaceae</taxon>
        <taxon>Fulvia</taxon>
    </lineage>
</organism>
<sequence length="362" mass="40746">MSSSLVVRYQEQRYYTDTARDYRDEQQLNALRISFSELQNIVKASLSMQKAVEKLLEAPSDSDFGQDHVQAAFSTLNQATTKIVPLVQNLWTQVPAHNIPSNRSASKAEEVFNTTELLEQILLYLRPADLLRAQQVNTTFYDTINESLPLAEILGLAADDGSFFYSPFLQDHDGSNRFPGIKAYVRDNWSPHDHSASDGLCTVTNDYEIELQLELDKLWDIGGRCAAMLICSPPVTCFNVEMWQKGTQNYRKVVGGVYTVLLGTPTGLGDVVRNVCQFLVDKELVPWAQSIDHRTVGVAVIARPTLRDDDPIVLKRHEERRALEERLEKRRAEAEDRALANAKAQAEREEMVDRAADGATDV</sequence>
<feature type="domain" description="F-box" evidence="2">
    <location>
        <begin position="116"/>
        <end position="146"/>
    </location>
</feature>
<dbReference type="OrthoDB" id="3650798at2759"/>
<dbReference type="InterPro" id="IPR036047">
    <property type="entry name" value="F-box-like_dom_sf"/>
</dbReference>
<dbReference type="AlphaFoldDB" id="A0A9Q8LHG5"/>
<dbReference type="RefSeq" id="XP_047761878.1">
    <property type="nucleotide sequence ID" value="XM_047904753.1"/>
</dbReference>